<dbReference type="AlphaFoldDB" id="A0A7W7RFV6"/>
<dbReference type="Proteomes" id="UP000523007">
    <property type="component" value="Unassembled WGS sequence"/>
</dbReference>
<organism evidence="1 2">
    <name type="scientific">Lipingzhangella halophila</name>
    <dbReference type="NCBI Taxonomy" id="1783352"/>
    <lineage>
        <taxon>Bacteria</taxon>
        <taxon>Bacillati</taxon>
        <taxon>Actinomycetota</taxon>
        <taxon>Actinomycetes</taxon>
        <taxon>Streptosporangiales</taxon>
        <taxon>Nocardiopsidaceae</taxon>
        <taxon>Lipingzhangella</taxon>
    </lineage>
</organism>
<name>A0A7W7RFV6_9ACTN</name>
<proteinExistence type="predicted"/>
<protein>
    <submittedName>
        <fullName evidence="1">Putative glyoxalase superfamily protein PhnB</fullName>
    </submittedName>
</protein>
<gene>
    <name evidence="1" type="ORF">F4561_002056</name>
</gene>
<sequence length="35" mass="3679">MAKPMAPAGWAPAYGVLKDRSGAVWVLDAVSEYNG</sequence>
<evidence type="ECO:0000313" key="1">
    <source>
        <dbReference type="EMBL" id="MBB4931236.1"/>
    </source>
</evidence>
<keyword evidence="2" id="KW-1185">Reference proteome</keyword>
<reference evidence="1 2" key="1">
    <citation type="submission" date="2020-08" db="EMBL/GenBank/DDBJ databases">
        <title>Sequencing the genomes of 1000 actinobacteria strains.</title>
        <authorList>
            <person name="Klenk H.-P."/>
        </authorList>
    </citation>
    <scope>NUCLEOTIDE SEQUENCE [LARGE SCALE GENOMIC DNA]</scope>
    <source>
        <strain evidence="1 2">DSM 102030</strain>
    </source>
</reference>
<comment type="caution">
    <text evidence="1">The sequence shown here is derived from an EMBL/GenBank/DDBJ whole genome shotgun (WGS) entry which is preliminary data.</text>
</comment>
<evidence type="ECO:0000313" key="2">
    <source>
        <dbReference type="Proteomes" id="UP000523007"/>
    </source>
</evidence>
<dbReference type="EMBL" id="JACHJT010000001">
    <property type="protein sequence ID" value="MBB4931236.1"/>
    <property type="molecule type" value="Genomic_DNA"/>
</dbReference>
<accession>A0A7W7RFV6</accession>